<protein>
    <submittedName>
        <fullName evidence="1">Uncharacterized protein</fullName>
    </submittedName>
</protein>
<proteinExistence type="predicted"/>
<evidence type="ECO:0000313" key="1">
    <source>
        <dbReference type="EMBL" id="RNA01066.1"/>
    </source>
</evidence>
<evidence type="ECO:0000313" key="2">
    <source>
        <dbReference type="Proteomes" id="UP000276133"/>
    </source>
</evidence>
<organism evidence="1 2">
    <name type="scientific">Brachionus plicatilis</name>
    <name type="common">Marine rotifer</name>
    <name type="synonym">Brachionus muelleri</name>
    <dbReference type="NCBI Taxonomy" id="10195"/>
    <lineage>
        <taxon>Eukaryota</taxon>
        <taxon>Metazoa</taxon>
        <taxon>Spiralia</taxon>
        <taxon>Gnathifera</taxon>
        <taxon>Rotifera</taxon>
        <taxon>Eurotatoria</taxon>
        <taxon>Monogononta</taxon>
        <taxon>Pseudotrocha</taxon>
        <taxon>Ploima</taxon>
        <taxon>Brachionidae</taxon>
        <taxon>Brachionus</taxon>
    </lineage>
</organism>
<keyword evidence="2" id="KW-1185">Reference proteome</keyword>
<dbReference type="Proteomes" id="UP000276133">
    <property type="component" value="Unassembled WGS sequence"/>
</dbReference>
<gene>
    <name evidence="1" type="ORF">BpHYR1_029119</name>
</gene>
<comment type="caution">
    <text evidence="1">The sequence shown here is derived from an EMBL/GenBank/DDBJ whole genome shotgun (WGS) entry which is preliminary data.</text>
</comment>
<dbReference type="SUPFAM" id="SSF53098">
    <property type="entry name" value="Ribonuclease H-like"/>
    <property type="match status" value="1"/>
</dbReference>
<dbReference type="EMBL" id="REGN01009486">
    <property type="protein sequence ID" value="RNA01066.1"/>
    <property type="molecule type" value="Genomic_DNA"/>
</dbReference>
<sequence length="163" mass="19294">MIHVQLKNKIQYSPKYLLKSTHNFESSIENLESIETEILGFMKFVYYELLLDSPSDFVITDAPFDIERRRQQLDFVFKFLMRVGPGRNSCLGNRKRVQRGGVSGEALRLQFFLVEYLFSHAGQIQTDLRSRLDTDHLEMLLFIRDNLKNLKLISFYYIDNYHS</sequence>
<dbReference type="InterPro" id="IPR012337">
    <property type="entry name" value="RNaseH-like_sf"/>
</dbReference>
<dbReference type="AlphaFoldDB" id="A0A3M7PPM8"/>
<reference evidence="1 2" key="1">
    <citation type="journal article" date="2018" name="Sci. Rep.">
        <title>Genomic signatures of local adaptation to the degree of environmental predictability in rotifers.</title>
        <authorList>
            <person name="Franch-Gras L."/>
            <person name="Hahn C."/>
            <person name="Garcia-Roger E.M."/>
            <person name="Carmona M.J."/>
            <person name="Serra M."/>
            <person name="Gomez A."/>
        </authorList>
    </citation>
    <scope>NUCLEOTIDE SEQUENCE [LARGE SCALE GENOMIC DNA]</scope>
    <source>
        <strain evidence="1">HYR1</strain>
    </source>
</reference>
<accession>A0A3M7PPM8</accession>
<name>A0A3M7PPM8_BRAPC</name>